<evidence type="ECO:0000313" key="12">
    <source>
        <dbReference type="EMBL" id="OXA64072.1"/>
    </source>
</evidence>
<dbReference type="PIRSF" id="PIRSF006431">
    <property type="entry name" value="Pept_S33"/>
    <property type="match status" value="1"/>
</dbReference>
<evidence type="ECO:0000313" key="13">
    <source>
        <dbReference type="Proteomes" id="UP000198287"/>
    </source>
</evidence>
<evidence type="ECO:0000256" key="6">
    <source>
        <dbReference type="ARBA" id="ARBA00022670"/>
    </source>
</evidence>
<dbReference type="OrthoDB" id="10249433at2759"/>
<dbReference type="Proteomes" id="UP000198287">
    <property type="component" value="Unassembled WGS sequence"/>
</dbReference>
<dbReference type="EMBL" id="LNIX01000001">
    <property type="protein sequence ID" value="OXA64072.1"/>
    <property type="molecule type" value="Genomic_DNA"/>
</dbReference>
<comment type="subcellular location">
    <subcellularLocation>
        <location evidence="2 8">Cytoplasm</location>
    </subcellularLocation>
</comment>
<evidence type="ECO:0000256" key="1">
    <source>
        <dbReference type="ARBA" id="ARBA00001585"/>
    </source>
</evidence>
<sequence length="351" mass="39792">MSDETLLYPAIEPFFSGHLKVSDLHSIYYEQCGNKDGLPIVFLHGGPGGGISPRDRRFFDPKAYHAVLFDQRGAGKSTPAHCLEENDTWSLVEDIEKLRCGRVVLMHFAYYDATGSDNNYFMLILHLLRKHLNIERWVVFGGSWGSTLALAYAEKHVDRVLGLVLRGIFTLRKAEIDWFYQKGASFMFPEAWEQYLEPIPVAERSDLLSAYHKRLIGENQTEQVRCAKAWSTWEMATSQLRTNPENLAKAAEDKWALAFARIESHYFVNEGFMRPNQIIEDAGIIADSGIPVSIVQGRYDVVCPATTAWDLFKKIPKAEFFIVDDCGHSAKEVGITEKLVAACDKYKSLKK</sequence>
<feature type="active site" description="Nucleophile" evidence="9">
    <location>
        <position position="143"/>
    </location>
</feature>
<dbReference type="Pfam" id="PF00561">
    <property type="entry name" value="Abhydrolase_1"/>
    <property type="match status" value="2"/>
</dbReference>
<dbReference type="InterPro" id="IPR002410">
    <property type="entry name" value="Peptidase_S33"/>
</dbReference>
<comment type="caution">
    <text evidence="12">The sequence shown here is derived from an EMBL/GenBank/DDBJ whole genome shotgun (WGS) entry which is preliminary data.</text>
</comment>
<feature type="active site" evidence="9">
    <location>
        <position position="300"/>
    </location>
</feature>
<keyword evidence="6 8" id="KW-0645">Protease</keyword>
<gene>
    <name evidence="12" type="ORF">Fcan01_01295</name>
</gene>
<evidence type="ECO:0000256" key="7">
    <source>
        <dbReference type="ARBA" id="ARBA00022801"/>
    </source>
</evidence>
<organism evidence="12 13">
    <name type="scientific">Folsomia candida</name>
    <name type="common">Springtail</name>
    <dbReference type="NCBI Taxonomy" id="158441"/>
    <lineage>
        <taxon>Eukaryota</taxon>
        <taxon>Metazoa</taxon>
        <taxon>Ecdysozoa</taxon>
        <taxon>Arthropoda</taxon>
        <taxon>Hexapoda</taxon>
        <taxon>Collembola</taxon>
        <taxon>Entomobryomorpha</taxon>
        <taxon>Isotomoidea</taxon>
        <taxon>Isotomidae</taxon>
        <taxon>Proisotominae</taxon>
        <taxon>Folsomia</taxon>
    </lineage>
</organism>
<dbReference type="EC" id="3.4.11.5" evidence="8 10"/>
<dbReference type="AlphaFoldDB" id="A0A226F2R4"/>
<evidence type="ECO:0000259" key="11">
    <source>
        <dbReference type="Pfam" id="PF00561"/>
    </source>
</evidence>
<name>A0A226F2R4_FOLCA</name>
<evidence type="ECO:0000256" key="9">
    <source>
        <dbReference type="PIRSR" id="PIRSR006431-1"/>
    </source>
</evidence>
<evidence type="ECO:0000256" key="10">
    <source>
        <dbReference type="RuleBase" id="RU003421"/>
    </source>
</evidence>
<evidence type="ECO:0000256" key="3">
    <source>
        <dbReference type="ARBA" id="ARBA00010088"/>
    </source>
</evidence>
<dbReference type="NCBIfam" id="TIGR01249">
    <property type="entry name" value="pro_imino_pep_1"/>
    <property type="match status" value="1"/>
</dbReference>
<evidence type="ECO:0000256" key="4">
    <source>
        <dbReference type="ARBA" id="ARBA00022438"/>
    </source>
</evidence>
<dbReference type="GO" id="GO:0004177">
    <property type="term" value="F:aminopeptidase activity"/>
    <property type="evidence" value="ECO:0007669"/>
    <property type="project" value="UniProtKB-UniRule"/>
</dbReference>
<comment type="catalytic activity">
    <reaction evidence="1 8 10">
        <text>Release of N-terminal proline from a peptide.</text>
        <dbReference type="EC" id="3.4.11.5"/>
    </reaction>
</comment>
<dbReference type="GO" id="GO:0005737">
    <property type="term" value="C:cytoplasm"/>
    <property type="evidence" value="ECO:0007669"/>
    <property type="project" value="UniProtKB-SubCell"/>
</dbReference>
<keyword evidence="7 8" id="KW-0378">Hydrolase</keyword>
<dbReference type="InterPro" id="IPR029058">
    <property type="entry name" value="AB_hydrolase_fold"/>
</dbReference>
<reference evidence="12 13" key="1">
    <citation type="submission" date="2015-12" db="EMBL/GenBank/DDBJ databases">
        <title>The genome of Folsomia candida.</title>
        <authorList>
            <person name="Faddeeva A."/>
            <person name="Derks M.F."/>
            <person name="Anvar Y."/>
            <person name="Smit S."/>
            <person name="Van Straalen N."/>
            <person name="Roelofs D."/>
        </authorList>
    </citation>
    <scope>NUCLEOTIDE SEQUENCE [LARGE SCALE GENOMIC DNA]</scope>
    <source>
        <strain evidence="12 13">VU population</strain>
        <tissue evidence="12">Whole body</tissue>
    </source>
</reference>
<keyword evidence="4 8" id="KW-0031">Aminopeptidase</keyword>
<feature type="active site" description="Proton donor" evidence="9">
    <location>
        <position position="328"/>
    </location>
</feature>
<dbReference type="PANTHER" id="PTHR43722">
    <property type="entry name" value="PROLINE IMINOPEPTIDASE"/>
    <property type="match status" value="1"/>
</dbReference>
<dbReference type="InterPro" id="IPR005944">
    <property type="entry name" value="Pro_iminopeptidase"/>
</dbReference>
<protein>
    <recommendedName>
        <fullName evidence="8 10">Proline iminopeptidase</fullName>
        <shortName evidence="8">PIP</shortName>
        <ecNumber evidence="8 10">3.4.11.5</ecNumber>
    </recommendedName>
    <alternativeName>
        <fullName evidence="8">Prolyl aminopeptidase</fullName>
    </alternativeName>
</protein>
<dbReference type="GO" id="GO:0006508">
    <property type="term" value="P:proteolysis"/>
    <property type="evidence" value="ECO:0007669"/>
    <property type="project" value="UniProtKB-KW"/>
</dbReference>
<dbReference type="SUPFAM" id="SSF53474">
    <property type="entry name" value="alpha/beta-Hydrolases"/>
    <property type="match status" value="1"/>
</dbReference>
<feature type="domain" description="AB hydrolase-1" evidence="11">
    <location>
        <begin position="126"/>
        <end position="331"/>
    </location>
</feature>
<dbReference type="PANTHER" id="PTHR43722:SF1">
    <property type="entry name" value="PROLINE IMINOPEPTIDASE"/>
    <property type="match status" value="1"/>
</dbReference>
<keyword evidence="13" id="KW-1185">Reference proteome</keyword>
<keyword evidence="5 8" id="KW-0963">Cytoplasm</keyword>
<evidence type="ECO:0000256" key="8">
    <source>
        <dbReference type="PIRNR" id="PIRNR006431"/>
    </source>
</evidence>
<dbReference type="OMA" id="ELRWFYQ"/>
<evidence type="ECO:0000256" key="5">
    <source>
        <dbReference type="ARBA" id="ARBA00022490"/>
    </source>
</evidence>
<comment type="similarity">
    <text evidence="3 8 10">Belongs to the peptidase S33 family.</text>
</comment>
<dbReference type="InterPro" id="IPR000073">
    <property type="entry name" value="AB_hydrolase_1"/>
</dbReference>
<proteinExistence type="inferred from homology"/>
<evidence type="ECO:0000256" key="2">
    <source>
        <dbReference type="ARBA" id="ARBA00004496"/>
    </source>
</evidence>
<feature type="domain" description="AB hydrolase-1" evidence="11">
    <location>
        <begin position="39"/>
        <end position="99"/>
    </location>
</feature>
<dbReference type="PRINTS" id="PR00793">
    <property type="entry name" value="PROAMNOPTASE"/>
</dbReference>
<accession>A0A226F2R4</accession>
<dbReference type="Gene3D" id="3.40.50.1820">
    <property type="entry name" value="alpha/beta hydrolase"/>
    <property type="match status" value="1"/>
</dbReference>